<dbReference type="Proteomes" id="UP000273828">
    <property type="component" value="Unassembled WGS sequence"/>
</dbReference>
<sequence>MVELETTTCRINGVTLVSATVANPQTTPQRVRLESRIEGPTWPPRRRGSIAPEWNGNRWESTVAPKRRCGLGFATSVETTDPPIELVSAIRASDRTRSSPDAVLASLAESAPSRDVVSSFPD</sequence>
<protein>
    <submittedName>
        <fullName evidence="1">Uncharacterized protein</fullName>
    </submittedName>
</protein>
<evidence type="ECO:0000313" key="1">
    <source>
        <dbReference type="EMBL" id="RQG89017.1"/>
    </source>
</evidence>
<dbReference type="RefSeq" id="WP_124178706.1">
    <property type="nucleotide sequence ID" value="NZ_REFY01000004.1"/>
</dbReference>
<dbReference type="AlphaFoldDB" id="A0A3N6LMH5"/>
<proteinExistence type="predicted"/>
<evidence type="ECO:0000313" key="2">
    <source>
        <dbReference type="Proteomes" id="UP000273828"/>
    </source>
</evidence>
<dbReference type="EMBL" id="REFY01000004">
    <property type="protein sequence ID" value="RQG89017.1"/>
    <property type="molecule type" value="Genomic_DNA"/>
</dbReference>
<keyword evidence="2" id="KW-1185">Reference proteome</keyword>
<dbReference type="OrthoDB" id="193731at2157"/>
<comment type="caution">
    <text evidence="1">The sequence shown here is derived from an EMBL/GenBank/DDBJ whole genome shotgun (WGS) entry which is preliminary data.</text>
</comment>
<dbReference type="InterPro" id="IPR057179">
    <property type="entry name" value="DUF7857"/>
</dbReference>
<reference evidence="1 2" key="1">
    <citation type="submission" date="2018-10" db="EMBL/GenBank/DDBJ databases">
        <title>Natrarchaeobius chitinivorans gen. nov., sp. nov., and Natrarchaeobius haloalkaliphilus sp. nov., alkaliphilic, chitin-utilizing haloarchaea from hypersaline alkaline lakes.</title>
        <authorList>
            <person name="Sorokin D.Y."/>
            <person name="Elcheninov A.G."/>
            <person name="Kostrikina N.A."/>
            <person name="Bale N.J."/>
            <person name="Sinninghe Damste J.S."/>
            <person name="Khijniak T.V."/>
            <person name="Kublanov I.V."/>
            <person name="Toshchakov S.V."/>
        </authorList>
    </citation>
    <scope>NUCLEOTIDE SEQUENCE [LARGE SCALE GENOMIC DNA]</scope>
    <source>
        <strain evidence="1 2">AArcht-Sl</strain>
    </source>
</reference>
<accession>A0A3N6LMH5</accession>
<organism evidence="1 2">
    <name type="scientific">Natrarchaeobius halalkaliphilus</name>
    <dbReference type="NCBI Taxonomy" id="1679091"/>
    <lineage>
        <taxon>Archaea</taxon>
        <taxon>Methanobacteriati</taxon>
        <taxon>Methanobacteriota</taxon>
        <taxon>Stenosarchaea group</taxon>
        <taxon>Halobacteria</taxon>
        <taxon>Halobacteriales</taxon>
        <taxon>Natrialbaceae</taxon>
        <taxon>Natrarchaeobius</taxon>
    </lineage>
</organism>
<gene>
    <name evidence="1" type="ORF">EA462_11585</name>
</gene>
<dbReference type="Pfam" id="PF25256">
    <property type="entry name" value="DUF7857"/>
    <property type="match status" value="1"/>
</dbReference>
<name>A0A3N6LMH5_9EURY</name>